<dbReference type="STRING" id="1432141.A0A015JTZ9"/>
<proteinExistence type="inferred from homology"/>
<gene>
    <name evidence="9" type="ORF">RirG_063660</name>
</gene>
<protein>
    <recommendedName>
        <fullName evidence="5">Protein YAE1</fullName>
    </recommendedName>
    <alternativeName>
        <fullName evidence="4">Protein yae1</fullName>
    </alternativeName>
</protein>
<evidence type="ECO:0000256" key="7">
    <source>
        <dbReference type="ARBA" id="ARBA00023242"/>
    </source>
</evidence>
<dbReference type="AlphaFoldDB" id="A0A015JTZ9"/>
<dbReference type="OMA" id="NIGMEFG"/>
<dbReference type="GO" id="GO:0005634">
    <property type="term" value="C:nucleus"/>
    <property type="evidence" value="ECO:0007669"/>
    <property type="project" value="UniProtKB-SubCell"/>
</dbReference>
<evidence type="ECO:0000256" key="6">
    <source>
        <dbReference type="ARBA" id="ARBA00022490"/>
    </source>
</evidence>
<evidence type="ECO:0000259" key="8">
    <source>
        <dbReference type="Pfam" id="PF09811"/>
    </source>
</evidence>
<sequence length="217" mass="25245">MISENDDVWASVEDTSEYDRIMSLKEWDHMNRNFGNIGYREGIIEGKDVTIQEGFNNGYVEGVNIGMEFGRLRGLLNTLLEFYNSLINENNNDDELKLPNQTSFNKLKSLEDELANLTADKVFTRDYFKFNQQENLKKQNNACKNDCSCLLDTNTEKEKDNCCNKNIVNESNNEKIQKFNLEKTIEPNENLAEKLLIEYKEKVYQLLDELGFDMNST</sequence>
<evidence type="ECO:0000313" key="10">
    <source>
        <dbReference type="Proteomes" id="UP000022910"/>
    </source>
</evidence>
<dbReference type="EMBL" id="JEMT01014880">
    <property type="protein sequence ID" value="EXX73057.1"/>
    <property type="molecule type" value="Genomic_DNA"/>
</dbReference>
<dbReference type="GO" id="GO:0005737">
    <property type="term" value="C:cytoplasm"/>
    <property type="evidence" value="ECO:0007669"/>
    <property type="project" value="UniProtKB-SubCell"/>
</dbReference>
<comment type="subcellular location">
    <subcellularLocation>
        <location evidence="2">Cytoplasm</location>
    </subcellularLocation>
    <subcellularLocation>
        <location evidence="1">Nucleus</location>
    </subcellularLocation>
</comment>
<comment type="caution">
    <text evidence="9">The sequence shown here is derived from an EMBL/GenBank/DDBJ whole genome shotgun (WGS) entry which is preliminary data.</text>
</comment>
<evidence type="ECO:0000256" key="4">
    <source>
        <dbReference type="ARBA" id="ARBA00017286"/>
    </source>
</evidence>
<dbReference type="PANTHER" id="PTHR18829">
    <property type="entry name" value="PROTEIN YAE1 HOMOLOG"/>
    <property type="match status" value="1"/>
</dbReference>
<dbReference type="OrthoDB" id="20086at2759"/>
<evidence type="ECO:0000256" key="1">
    <source>
        <dbReference type="ARBA" id="ARBA00004123"/>
    </source>
</evidence>
<dbReference type="InterPro" id="IPR038881">
    <property type="entry name" value="Yae1-like"/>
</dbReference>
<name>A0A015JTZ9_RHIIW</name>
<evidence type="ECO:0000256" key="3">
    <source>
        <dbReference type="ARBA" id="ARBA00007096"/>
    </source>
</evidence>
<evidence type="ECO:0000256" key="2">
    <source>
        <dbReference type="ARBA" id="ARBA00004496"/>
    </source>
</evidence>
<dbReference type="PANTHER" id="PTHR18829:SF0">
    <property type="entry name" value="PROTEIN YAE1 HOMOLOG"/>
    <property type="match status" value="1"/>
</dbReference>
<keyword evidence="10" id="KW-1185">Reference proteome</keyword>
<dbReference type="Proteomes" id="UP000022910">
    <property type="component" value="Unassembled WGS sequence"/>
</dbReference>
<evidence type="ECO:0000256" key="5">
    <source>
        <dbReference type="ARBA" id="ARBA00018400"/>
    </source>
</evidence>
<keyword evidence="6" id="KW-0963">Cytoplasm</keyword>
<reference evidence="9 10" key="1">
    <citation type="submission" date="2014-02" db="EMBL/GenBank/DDBJ databases">
        <title>Single nucleus genome sequencing reveals high similarity among nuclei of an endomycorrhizal fungus.</title>
        <authorList>
            <person name="Lin K."/>
            <person name="Geurts R."/>
            <person name="Zhang Z."/>
            <person name="Limpens E."/>
            <person name="Saunders D.G."/>
            <person name="Mu D."/>
            <person name="Pang E."/>
            <person name="Cao H."/>
            <person name="Cha H."/>
            <person name="Lin T."/>
            <person name="Zhou Q."/>
            <person name="Shang Y."/>
            <person name="Li Y."/>
            <person name="Ivanov S."/>
            <person name="Sharma T."/>
            <person name="Velzen R.V."/>
            <person name="Ruijter N.D."/>
            <person name="Aanen D.K."/>
            <person name="Win J."/>
            <person name="Kamoun S."/>
            <person name="Bisseling T."/>
            <person name="Huang S."/>
        </authorList>
    </citation>
    <scope>NUCLEOTIDE SEQUENCE [LARGE SCALE GENOMIC DNA]</scope>
    <source>
        <strain evidence="10">DAOM197198w</strain>
    </source>
</reference>
<comment type="similarity">
    <text evidence="3">Belongs to the YAE1 family.</text>
</comment>
<keyword evidence="7" id="KW-0539">Nucleus</keyword>
<accession>A0A015JTZ9</accession>
<evidence type="ECO:0000313" key="9">
    <source>
        <dbReference type="EMBL" id="EXX73057.1"/>
    </source>
</evidence>
<dbReference type="HOGENOM" id="CLU_1272857_0_0_1"/>
<dbReference type="InterPro" id="IPR019191">
    <property type="entry name" value="Essential_protein_Yae1_N"/>
</dbReference>
<dbReference type="Pfam" id="PF09811">
    <property type="entry name" value="Yae1_N"/>
    <property type="match status" value="1"/>
</dbReference>
<feature type="domain" description="Essential protein Yae1 N-terminal" evidence="8">
    <location>
        <begin position="38"/>
        <end position="76"/>
    </location>
</feature>
<organism evidence="9 10">
    <name type="scientific">Rhizophagus irregularis (strain DAOM 197198w)</name>
    <name type="common">Glomus intraradices</name>
    <dbReference type="NCBI Taxonomy" id="1432141"/>
    <lineage>
        <taxon>Eukaryota</taxon>
        <taxon>Fungi</taxon>
        <taxon>Fungi incertae sedis</taxon>
        <taxon>Mucoromycota</taxon>
        <taxon>Glomeromycotina</taxon>
        <taxon>Glomeromycetes</taxon>
        <taxon>Glomerales</taxon>
        <taxon>Glomeraceae</taxon>
        <taxon>Rhizophagus</taxon>
    </lineage>
</organism>